<accession>A0A5A7SD20</accession>
<dbReference type="OrthoDB" id="5969911at2"/>
<reference evidence="2 3" key="1">
    <citation type="submission" date="2019-07" db="EMBL/GenBank/DDBJ databases">
        <title>Rhodococcus cavernicolus sp. nov., isolated from a cave.</title>
        <authorList>
            <person name="Lee S.D."/>
        </authorList>
    </citation>
    <scope>NUCLEOTIDE SEQUENCE [LARGE SCALE GENOMIC DNA]</scope>
    <source>
        <strain evidence="2 3">C1-24</strain>
    </source>
</reference>
<feature type="domain" description="Putative amidase" evidence="1">
    <location>
        <begin position="240"/>
        <end position="398"/>
    </location>
</feature>
<dbReference type="InterPro" id="IPR024301">
    <property type="entry name" value="Amidase_6"/>
</dbReference>
<dbReference type="EMBL" id="VLNY01000005">
    <property type="protein sequence ID" value="KAA0022483.1"/>
    <property type="molecule type" value="Genomic_DNA"/>
</dbReference>
<proteinExistence type="predicted"/>
<keyword evidence="3" id="KW-1185">Reference proteome</keyword>
<dbReference type="Proteomes" id="UP000322244">
    <property type="component" value="Unassembled WGS sequence"/>
</dbReference>
<organism evidence="2 3">
    <name type="scientific">Antrihabitans cavernicola</name>
    <dbReference type="NCBI Taxonomy" id="2495913"/>
    <lineage>
        <taxon>Bacteria</taxon>
        <taxon>Bacillati</taxon>
        <taxon>Actinomycetota</taxon>
        <taxon>Actinomycetes</taxon>
        <taxon>Mycobacteriales</taxon>
        <taxon>Nocardiaceae</taxon>
        <taxon>Antrihabitans</taxon>
    </lineage>
</organism>
<evidence type="ECO:0000259" key="1">
    <source>
        <dbReference type="Pfam" id="PF12671"/>
    </source>
</evidence>
<protein>
    <recommendedName>
        <fullName evidence="1">Putative amidase domain-containing protein</fullName>
    </recommendedName>
</protein>
<dbReference type="RefSeq" id="WP_149430539.1">
    <property type="nucleotide sequence ID" value="NZ_VLNY01000005.1"/>
</dbReference>
<dbReference type="Pfam" id="PF12671">
    <property type="entry name" value="Amidase_6"/>
    <property type="match status" value="1"/>
</dbReference>
<sequence>MVTCAQLRDAQPNLWAAAGQGWSDAASHSRNCADIVHQRGAKQVESNWADQVGETARSSLVDLANKFDSAFDEMRGATMVLDGLSQAVSALQSELDVIVKMAPALRVSLNPDGTVDPVASSGATTIELFVVLSEIRSVLDRAGAADNLAAEAIKRINNSSTITDPSQAVNKVQVQASHDQLAIIAADVPKAGSSPEDVKRWWSSLENKQQQQLMRALPTQIAGLDGIPQDVKASLHGSGSYDPIKAVEWAESHYNDGKYGATTLFSDNCTEFASEVLRGGGLPASNNGLGILDDQNWLATGDSGVKSIDEHLRTPAWDTSPGLHGFLTGDGGGKEVPLSDVKPGDVIFFQQDAPNPDQGDDSRQEGMFHHTAIVTAVTPDGDIRYTQQSDNQHDLSLNGRDENLLDAYGNQKIVAVRVNGG</sequence>
<name>A0A5A7SD20_9NOCA</name>
<gene>
    <name evidence="2" type="ORF">FOY51_12290</name>
</gene>
<evidence type="ECO:0000313" key="3">
    <source>
        <dbReference type="Proteomes" id="UP000322244"/>
    </source>
</evidence>
<comment type="caution">
    <text evidence="2">The sequence shown here is derived from an EMBL/GenBank/DDBJ whole genome shotgun (WGS) entry which is preliminary data.</text>
</comment>
<evidence type="ECO:0000313" key="2">
    <source>
        <dbReference type="EMBL" id="KAA0022483.1"/>
    </source>
</evidence>
<dbReference type="AlphaFoldDB" id="A0A5A7SD20"/>